<organism evidence="4 5">
    <name type="scientific">Crotalaria pallida</name>
    <name type="common">Smooth rattlebox</name>
    <name type="synonym">Crotalaria striata</name>
    <dbReference type="NCBI Taxonomy" id="3830"/>
    <lineage>
        <taxon>Eukaryota</taxon>
        <taxon>Viridiplantae</taxon>
        <taxon>Streptophyta</taxon>
        <taxon>Embryophyta</taxon>
        <taxon>Tracheophyta</taxon>
        <taxon>Spermatophyta</taxon>
        <taxon>Magnoliopsida</taxon>
        <taxon>eudicotyledons</taxon>
        <taxon>Gunneridae</taxon>
        <taxon>Pentapetalae</taxon>
        <taxon>rosids</taxon>
        <taxon>fabids</taxon>
        <taxon>Fabales</taxon>
        <taxon>Fabaceae</taxon>
        <taxon>Papilionoideae</taxon>
        <taxon>50 kb inversion clade</taxon>
        <taxon>genistoids sensu lato</taxon>
        <taxon>core genistoids</taxon>
        <taxon>Crotalarieae</taxon>
        <taxon>Crotalaria</taxon>
    </lineage>
</organism>
<reference evidence="4 5" key="1">
    <citation type="submission" date="2024-01" db="EMBL/GenBank/DDBJ databases">
        <title>The genomes of 5 underutilized Papilionoideae crops provide insights into root nodulation and disease resistanc.</title>
        <authorList>
            <person name="Yuan L."/>
        </authorList>
    </citation>
    <scope>NUCLEOTIDE SEQUENCE [LARGE SCALE GENOMIC DNA]</scope>
    <source>
        <strain evidence="4">ZHUSHIDOU_FW_LH</strain>
        <tissue evidence="4">Leaf</tissue>
    </source>
</reference>
<feature type="domain" description="BRCT" evidence="3">
    <location>
        <begin position="426"/>
        <end position="509"/>
    </location>
</feature>
<dbReference type="Pfam" id="PF00533">
    <property type="entry name" value="BRCT"/>
    <property type="match status" value="1"/>
</dbReference>
<dbReference type="Proteomes" id="UP001372338">
    <property type="component" value="Unassembled WGS sequence"/>
</dbReference>
<feature type="region of interest" description="Disordered" evidence="2">
    <location>
        <begin position="540"/>
        <end position="559"/>
    </location>
</feature>
<feature type="domain" description="BRCT" evidence="3">
    <location>
        <begin position="135"/>
        <end position="213"/>
    </location>
</feature>
<protein>
    <recommendedName>
        <fullName evidence="3">BRCT domain-containing protein</fullName>
    </recommendedName>
</protein>
<feature type="domain" description="BRCT" evidence="3">
    <location>
        <begin position="325"/>
        <end position="413"/>
    </location>
</feature>
<dbReference type="SUPFAM" id="SSF52113">
    <property type="entry name" value="BRCT domain"/>
    <property type="match status" value="3"/>
</dbReference>
<comment type="caution">
    <text evidence="4">The sequence shown here is derived from an EMBL/GenBank/DDBJ whole genome shotgun (WGS) entry which is preliminary data.</text>
</comment>
<evidence type="ECO:0000313" key="4">
    <source>
        <dbReference type="EMBL" id="KAK7275610.1"/>
    </source>
</evidence>
<accession>A0AAN9FLM4</accession>
<evidence type="ECO:0000256" key="1">
    <source>
        <dbReference type="ARBA" id="ARBA00022737"/>
    </source>
</evidence>
<dbReference type="InterPro" id="IPR001357">
    <property type="entry name" value="BRCT_dom"/>
</dbReference>
<dbReference type="PANTHER" id="PTHR13561">
    <property type="entry name" value="DNA REPLICATION REGULATOR DPB11-RELATED"/>
    <property type="match status" value="1"/>
</dbReference>
<feature type="region of interest" description="Disordered" evidence="2">
    <location>
        <begin position="680"/>
        <end position="716"/>
    </location>
</feature>
<evidence type="ECO:0000259" key="3">
    <source>
        <dbReference type="PROSITE" id="PS50172"/>
    </source>
</evidence>
<keyword evidence="5" id="KW-1185">Reference proteome</keyword>
<dbReference type="GO" id="GO:0033314">
    <property type="term" value="P:mitotic DNA replication checkpoint signaling"/>
    <property type="evidence" value="ECO:0007669"/>
    <property type="project" value="TreeGrafter"/>
</dbReference>
<dbReference type="GO" id="GO:0006270">
    <property type="term" value="P:DNA replication initiation"/>
    <property type="evidence" value="ECO:0007669"/>
    <property type="project" value="TreeGrafter"/>
</dbReference>
<name>A0AAN9FLM4_CROPI</name>
<proteinExistence type="predicted"/>
<feature type="compositionally biased region" description="Basic and acidic residues" evidence="2">
    <location>
        <begin position="682"/>
        <end position="697"/>
    </location>
</feature>
<dbReference type="AlphaFoldDB" id="A0AAN9FLM4"/>
<dbReference type="SMART" id="SM00292">
    <property type="entry name" value="BRCT"/>
    <property type="match status" value="3"/>
</dbReference>
<dbReference type="Gene3D" id="3.40.50.10190">
    <property type="entry name" value="BRCT domain"/>
    <property type="match status" value="4"/>
</dbReference>
<dbReference type="CDD" id="cd17731">
    <property type="entry name" value="BRCT_TopBP1_rpt2_like"/>
    <property type="match status" value="1"/>
</dbReference>
<keyword evidence="1" id="KW-0677">Repeat</keyword>
<dbReference type="PROSITE" id="PS50172">
    <property type="entry name" value="BRCT"/>
    <property type="match status" value="4"/>
</dbReference>
<evidence type="ECO:0000313" key="5">
    <source>
        <dbReference type="Proteomes" id="UP001372338"/>
    </source>
</evidence>
<feature type="domain" description="BRCT" evidence="3">
    <location>
        <begin position="1"/>
        <end position="34"/>
    </location>
</feature>
<dbReference type="InterPro" id="IPR036420">
    <property type="entry name" value="BRCT_dom_sf"/>
</dbReference>
<dbReference type="InterPro" id="IPR059215">
    <property type="entry name" value="BRCT2_TopBP1-like"/>
</dbReference>
<gene>
    <name evidence="4" type="ORF">RIF29_16729</name>
</gene>
<dbReference type="FunFam" id="3.40.50.10190:FF:000052">
    <property type="entry name" value="Transcription coactivator"/>
    <property type="match status" value="1"/>
</dbReference>
<feature type="compositionally biased region" description="Polar residues" evidence="2">
    <location>
        <begin position="703"/>
        <end position="712"/>
    </location>
</feature>
<dbReference type="PANTHER" id="PTHR13561:SF20">
    <property type="entry name" value="DNA TOPOISOMERASE 2-BINDING PROTEIN 1"/>
    <property type="match status" value="1"/>
</dbReference>
<dbReference type="GO" id="GO:0007095">
    <property type="term" value="P:mitotic G2 DNA damage checkpoint signaling"/>
    <property type="evidence" value="ECO:0007669"/>
    <property type="project" value="TreeGrafter"/>
</dbReference>
<dbReference type="Pfam" id="PF12738">
    <property type="entry name" value="PTCB-BRCT"/>
    <property type="match status" value="1"/>
</dbReference>
<sequence length="735" mass="82108">MVAKRWGCIHIVTSKWFYQSIDRRACVNEESYPVQNVSLSSHKVNRDSTVQHGQEKDMRKLQSVASAAAADSNMTAFPCDESVDRDLEATQSEYMSSFSNASVFIKEADAEAPPVQTSNEMDFDGVVANDSESDDNDLYLSECRVLLVGFEASEMRKLVNMVRKGGGSRCMSFNDKLTHIVIGNPSEMEKKEVRRLAALGLIYVVTTSWLEDCDREKKEASVLKKHIAYDLLLPKVKGAVTGIMSTDHGKSSGFHQSLQTDQVVGIVDSGDVSLEKKKEEKPDMGINVQTVKKAMGSSMSKNELPIDKFRVPKVMKHDSSVKKVKSTTVFRGKRFCFSNLFPEERRAEIIQWIDQGGGNIISEQEKQNVHYTIECHGVTPKLTGNSQSTNVSSHWIRSCLEVGSLLDVNGHILYSPLPCRVPLPGFESFRFCVSQYEEKDRTLLRNLCFVLGAKFVERLTKKVTHLLCRFTNGPKYEAACKWGVQSVTSEWIFECVKQNEVLAIDRFLPKEVTAQDQEAGACTVSQFPTQAAQMISDMPSQLPSQSLNSRNTPNMNISSEANTHRTDYKISSNYSKKARLVEEPNLYGKVASVVDSGIHVNNINFSEDNVHYDGWEVSHAVPDVAAAIEDLLEQTSKIHDERSPGQTGCDRSIYMSDCSALGEDNSNLHTVSGLSKNWLNSGKKDDNGEASRDRRTGMYDGFSETQTESQVVSYEEDLSGRQMLIDRVRTRSSLQ</sequence>
<evidence type="ECO:0000256" key="2">
    <source>
        <dbReference type="SAM" id="MobiDB-lite"/>
    </source>
</evidence>
<dbReference type="FunFam" id="3.40.50.10190:FF:000057">
    <property type="entry name" value="Transcription coactivator"/>
    <property type="match status" value="1"/>
</dbReference>
<dbReference type="EMBL" id="JAYWIO010000003">
    <property type="protein sequence ID" value="KAK7275610.1"/>
    <property type="molecule type" value="Genomic_DNA"/>
</dbReference>